<evidence type="ECO:0000256" key="3">
    <source>
        <dbReference type="ARBA" id="ARBA00022448"/>
    </source>
</evidence>
<evidence type="ECO:0000313" key="11">
    <source>
        <dbReference type="EMBL" id="BAH76111.1"/>
    </source>
</evidence>
<dbReference type="InterPro" id="IPR013525">
    <property type="entry name" value="ABC2_TM"/>
</dbReference>
<feature type="transmembrane region" description="Helical" evidence="9">
    <location>
        <begin position="114"/>
        <end position="135"/>
    </location>
</feature>
<dbReference type="eggNOG" id="COG1682">
    <property type="taxonomic scope" value="Bacteria"/>
</dbReference>
<dbReference type="AlphaFoldDB" id="C4XU89"/>
<dbReference type="Pfam" id="PF01061">
    <property type="entry name" value="ABC2_membrane"/>
    <property type="match status" value="1"/>
</dbReference>
<keyword evidence="6 9" id="KW-1133">Transmembrane helix</keyword>
<dbReference type="HOGENOM" id="CLU_060703_1_1_7"/>
<evidence type="ECO:0000256" key="7">
    <source>
        <dbReference type="ARBA" id="ARBA00023047"/>
    </source>
</evidence>
<dbReference type="EMBL" id="AP010904">
    <property type="protein sequence ID" value="BAH76111.1"/>
    <property type="molecule type" value="Genomic_DNA"/>
</dbReference>
<sequence>MRGVSDALTCVNSIEYATGSMYTQSKVMVVRRPRAGSLWAGLAANLGPVAFARAFWRRRELLAAFTRIEFASRYHGAQLGALWSLVSPLATLAVYTFVFSVVFKPSWAGADGGVAGYALILFAGLTAFEVFSGSVNRAPRLLSENVNFIKKVQFPLEILPVGLVLAACLESLAALSLVVLGVLVTTGALHPTALLAPLAYIPLAMLTLGLCWLLAPVGVFLKDLGNIIGVVVQLLFFATPILYPLSAVPEPYRDLLALNPLHPVVDHLRRTIIYGQMPDWPALGLTTVICAVVMLAGYSFFTNVKRLFADVV</sequence>
<dbReference type="PANTHER" id="PTHR30413">
    <property type="entry name" value="INNER MEMBRANE TRANSPORT PERMEASE"/>
    <property type="match status" value="1"/>
</dbReference>
<dbReference type="GO" id="GO:0140359">
    <property type="term" value="F:ABC-type transporter activity"/>
    <property type="evidence" value="ECO:0007669"/>
    <property type="project" value="InterPro"/>
</dbReference>
<feature type="transmembrane region" description="Helical" evidence="9">
    <location>
        <begin position="280"/>
        <end position="301"/>
    </location>
</feature>
<organism evidence="11 12">
    <name type="scientific">Solidesulfovibrio magneticus (strain ATCC 700980 / DSM 13731 / RS-1)</name>
    <name type="common">Desulfovibrio magneticus</name>
    <dbReference type="NCBI Taxonomy" id="573370"/>
    <lineage>
        <taxon>Bacteria</taxon>
        <taxon>Pseudomonadati</taxon>
        <taxon>Thermodesulfobacteriota</taxon>
        <taxon>Desulfovibrionia</taxon>
        <taxon>Desulfovibrionales</taxon>
        <taxon>Desulfovibrionaceae</taxon>
        <taxon>Solidesulfovibrio</taxon>
    </lineage>
</organism>
<accession>C4XU89</accession>
<dbReference type="PANTHER" id="PTHR30413:SF10">
    <property type="entry name" value="CAPSULE POLYSACCHARIDE EXPORT INNER-MEMBRANE PROTEIN CTRC"/>
    <property type="match status" value="1"/>
</dbReference>
<feature type="domain" description="ABC transmembrane type-2" evidence="10">
    <location>
        <begin position="79"/>
        <end position="304"/>
    </location>
</feature>
<keyword evidence="5 9" id="KW-0812">Transmembrane</keyword>
<feature type="transmembrane region" description="Helical" evidence="9">
    <location>
        <begin position="38"/>
        <end position="56"/>
    </location>
</feature>
<evidence type="ECO:0000256" key="4">
    <source>
        <dbReference type="ARBA" id="ARBA00022475"/>
    </source>
</evidence>
<dbReference type="STRING" id="573370.DMR_26200"/>
<evidence type="ECO:0000256" key="8">
    <source>
        <dbReference type="ARBA" id="ARBA00023136"/>
    </source>
</evidence>
<keyword evidence="4 9" id="KW-1003">Cell membrane</keyword>
<dbReference type="GO" id="GO:0005886">
    <property type="term" value="C:plasma membrane"/>
    <property type="evidence" value="ECO:0007669"/>
    <property type="project" value="UniProtKB-SubCell"/>
</dbReference>
<dbReference type="InterPro" id="IPR047817">
    <property type="entry name" value="ABC2_TM_bact-type"/>
</dbReference>
<dbReference type="Proteomes" id="UP000009071">
    <property type="component" value="Chromosome"/>
</dbReference>
<keyword evidence="7" id="KW-0762">Sugar transport</keyword>
<proteinExistence type="inferred from homology"/>
<protein>
    <recommendedName>
        <fullName evidence="9">Transport permease protein</fullName>
    </recommendedName>
</protein>
<keyword evidence="8 9" id="KW-0472">Membrane</keyword>
<feature type="transmembrane region" description="Helical" evidence="9">
    <location>
        <begin position="77"/>
        <end position="102"/>
    </location>
</feature>
<feature type="transmembrane region" description="Helical" evidence="9">
    <location>
        <begin position="156"/>
        <end position="182"/>
    </location>
</feature>
<evidence type="ECO:0000256" key="6">
    <source>
        <dbReference type="ARBA" id="ARBA00022989"/>
    </source>
</evidence>
<dbReference type="GO" id="GO:0015774">
    <property type="term" value="P:polysaccharide transport"/>
    <property type="evidence" value="ECO:0007669"/>
    <property type="project" value="UniProtKB-KW"/>
</dbReference>
<gene>
    <name evidence="11" type="ordered locus">DMR_26200</name>
</gene>
<reference evidence="11 12" key="1">
    <citation type="journal article" date="2009" name="Genome Res.">
        <title>Whole genome sequence of Desulfovibrio magneticus strain RS-1 revealed common gene clusters in magnetotactic bacteria.</title>
        <authorList>
            <person name="Nakazawa H."/>
            <person name="Arakaki A."/>
            <person name="Narita-Yamada S."/>
            <person name="Yashiro I."/>
            <person name="Jinno K."/>
            <person name="Aoki N."/>
            <person name="Tsuruyama A."/>
            <person name="Okamura Y."/>
            <person name="Tanikawa S."/>
            <person name="Fujita N."/>
            <person name="Takeyama H."/>
            <person name="Matsunaga T."/>
        </authorList>
    </citation>
    <scope>NUCLEOTIDE SEQUENCE [LARGE SCALE GENOMIC DNA]</scope>
    <source>
        <strain evidence="12">ATCC 700980 / DSM 13731 / RS-1</strain>
    </source>
</reference>
<dbReference type="PROSITE" id="PS51012">
    <property type="entry name" value="ABC_TM2"/>
    <property type="match status" value="1"/>
</dbReference>
<evidence type="ECO:0000259" key="10">
    <source>
        <dbReference type="PROSITE" id="PS51012"/>
    </source>
</evidence>
<evidence type="ECO:0000313" key="12">
    <source>
        <dbReference type="Proteomes" id="UP000009071"/>
    </source>
</evidence>
<evidence type="ECO:0000256" key="9">
    <source>
        <dbReference type="RuleBase" id="RU361157"/>
    </source>
</evidence>
<keyword evidence="12" id="KW-1185">Reference proteome</keyword>
<comment type="subcellular location">
    <subcellularLocation>
        <location evidence="1 9">Cell membrane</location>
        <topology evidence="1 9">Multi-pass membrane protein</topology>
    </subcellularLocation>
</comment>
<dbReference type="GO" id="GO:0015920">
    <property type="term" value="P:lipopolysaccharide transport"/>
    <property type="evidence" value="ECO:0007669"/>
    <property type="project" value="TreeGrafter"/>
</dbReference>
<evidence type="ECO:0000256" key="1">
    <source>
        <dbReference type="ARBA" id="ARBA00004651"/>
    </source>
</evidence>
<feature type="transmembrane region" description="Helical" evidence="9">
    <location>
        <begin position="194"/>
        <end position="215"/>
    </location>
</feature>
<keyword evidence="7" id="KW-0625">Polysaccharide transport</keyword>
<dbReference type="KEGG" id="dma:DMR_26200"/>
<evidence type="ECO:0000256" key="2">
    <source>
        <dbReference type="ARBA" id="ARBA00007783"/>
    </source>
</evidence>
<feature type="transmembrane region" description="Helical" evidence="9">
    <location>
        <begin position="227"/>
        <end position="246"/>
    </location>
</feature>
<evidence type="ECO:0000256" key="5">
    <source>
        <dbReference type="ARBA" id="ARBA00022692"/>
    </source>
</evidence>
<comment type="similarity">
    <text evidence="2 9">Belongs to the ABC-2 integral membrane protein family.</text>
</comment>
<name>C4XU89_SOLM1</name>
<keyword evidence="3 9" id="KW-0813">Transport</keyword>